<gene>
    <name evidence="2" type="ORF">BIT28_20005</name>
</gene>
<dbReference type="Proteomes" id="UP000186905">
    <property type="component" value="Unassembled WGS sequence"/>
</dbReference>
<dbReference type="InterPro" id="IPR010794">
    <property type="entry name" value="MalM"/>
</dbReference>
<comment type="caution">
    <text evidence="2">The sequence shown here is derived from an EMBL/GenBank/DDBJ whole genome shotgun (WGS) entry which is preliminary data.</text>
</comment>
<proteinExistence type="predicted"/>
<dbReference type="EMBL" id="MJIL01000085">
    <property type="protein sequence ID" value="OLQ74160.1"/>
    <property type="molecule type" value="Genomic_DNA"/>
</dbReference>
<name>A0A1Q9GIF5_9GAMM</name>
<dbReference type="STRING" id="1903952.BIT28_20005"/>
<organism evidence="2 3">
    <name type="scientific">Photobacterium proteolyticum</name>
    <dbReference type="NCBI Taxonomy" id="1903952"/>
    <lineage>
        <taxon>Bacteria</taxon>
        <taxon>Pseudomonadati</taxon>
        <taxon>Pseudomonadota</taxon>
        <taxon>Gammaproteobacteria</taxon>
        <taxon>Vibrionales</taxon>
        <taxon>Vibrionaceae</taxon>
        <taxon>Photobacterium</taxon>
    </lineage>
</organism>
<reference evidence="2 3" key="1">
    <citation type="submission" date="2016-09" db="EMBL/GenBank/DDBJ databases">
        <title>Photobacterium proteolyticum sp. nov. a protease producing bacterium isolated from ocean sediments of Laizhou Bay.</title>
        <authorList>
            <person name="Li Y."/>
        </authorList>
    </citation>
    <scope>NUCLEOTIDE SEQUENCE [LARGE SCALE GENOMIC DNA]</scope>
    <source>
        <strain evidence="2 3">13-12</strain>
    </source>
</reference>
<dbReference type="Pfam" id="PF07148">
    <property type="entry name" value="MalM"/>
    <property type="match status" value="1"/>
</dbReference>
<dbReference type="AlphaFoldDB" id="A0A1Q9GIF5"/>
<keyword evidence="1" id="KW-0732">Signal</keyword>
<accession>A0A1Q9GIF5</accession>
<dbReference type="OrthoDB" id="5812146at2"/>
<dbReference type="PROSITE" id="PS51257">
    <property type="entry name" value="PROKAR_LIPOPROTEIN"/>
    <property type="match status" value="1"/>
</dbReference>
<dbReference type="GO" id="GO:0008643">
    <property type="term" value="P:carbohydrate transport"/>
    <property type="evidence" value="ECO:0007669"/>
    <property type="project" value="InterPro"/>
</dbReference>
<dbReference type="GO" id="GO:0042597">
    <property type="term" value="C:periplasmic space"/>
    <property type="evidence" value="ECO:0007669"/>
    <property type="project" value="InterPro"/>
</dbReference>
<feature type="signal peptide" evidence="1">
    <location>
        <begin position="1"/>
        <end position="25"/>
    </location>
</feature>
<keyword evidence="3" id="KW-1185">Reference proteome</keyword>
<protein>
    <submittedName>
        <fullName evidence="2">Transcriptional regulator</fullName>
    </submittedName>
</protein>
<feature type="chain" id="PRO_5012163890" evidence="1">
    <location>
        <begin position="26"/>
        <end position="310"/>
    </location>
</feature>
<evidence type="ECO:0000313" key="3">
    <source>
        <dbReference type="Proteomes" id="UP000186905"/>
    </source>
</evidence>
<sequence length="310" mass="34012">MKIIKTTLAALLAASLLGCTASPSAESTKDIAVAAPVCCNSFSEFSWVPMNGDKIDFIIDDYSQVNEFAEGKSYFAAFAIPRNIERLQVDVKSWMKIAGVFAPKVILLDPEFQIVKTIALDEFDVMPANLFSLSSYQHRIVMDQQTTPYMVIYSPLEYREGEITIPHPERIRAEELGLARPMVTDPVIQHQKFGSLELDLKPLNLRSYRADEFVVSAPATAPVSKKAPAKAPTTAVVAPVPVAAAASTQQSSTNTVNTPAMLPETEAFYNSQIKAAVEKNDMHKALQLLEEAKRAGSRSAETTFVELIKK</sequence>
<dbReference type="RefSeq" id="WP_075766170.1">
    <property type="nucleotide sequence ID" value="NZ_MJIL01000085.1"/>
</dbReference>
<evidence type="ECO:0000256" key="1">
    <source>
        <dbReference type="SAM" id="SignalP"/>
    </source>
</evidence>
<evidence type="ECO:0000313" key="2">
    <source>
        <dbReference type="EMBL" id="OLQ74160.1"/>
    </source>
</evidence>